<keyword evidence="12 19" id="KW-0675">Receptor</keyword>
<evidence type="ECO:0000256" key="7">
    <source>
        <dbReference type="ARBA" id="ARBA00022729"/>
    </source>
</evidence>
<dbReference type="EMBL" id="CADIJO010000042">
    <property type="protein sequence ID" value="CAB3742784.1"/>
    <property type="molecule type" value="Genomic_DNA"/>
</dbReference>
<evidence type="ECO:0000256" key="8">
    <source>
        <dbReference type="ARBA" id="ARBA00023004"/>
    </source>
</evidence>
<evidence type="ECO:0000256" key="6">
    <source>
        <dbReference type="ARBA" id="ARBA00022692"/>
    </source>
</evidence>
<dbReference type="GO" id="GO:0015344">
    <property type="term" value="F:siderophore uptake transmembrane transporter activity"/>
    <property type="evidence" value="ECO:0007669"/>
    <property type="project" value="TreeGrafter"/>
</dbReference>
<evidence type="ECO:0000256" key="10">
    <source>
        <dbReference type="ARBA" id="ARBA00023077"/>
    </source>
</evidence>
<dbReference type="GO" id="GO:0009279">
    <property type="term" value="C:cell outer membrane"/>
    <property type="evidence" value="ECO:0007669"/>
    <property type="project" value="UniProtKB-SubCell"/>
</dbReference>
<evidence type="ECO:0000313" key="19">
    <source>
        <dbReference type="EMBL" id="CAB3742784.1"/>
    </source>
</evidence>
<evidence type="ECO:0000256" key="9">
    <source>
        <dbReference type="ARBA" id="ARBA00023065"/>
    </source>
</evidence>
<evidence type="ECO:0000256" key="2">
    <source>
        <dbReference type="ARBA" id="ARBA00009810"/>
    </source>
</evidence>
<organism evidence="19 20">
    <name type="scientific">Achromobacter deleyi</name>
    <dbReference type="NCBI Taxonomy" id="1353891"/>
    <lineage>
        <taxon>Bacteria</taxon>
        <taxon>Pseudomonadati</taxon>
        <taxon>Pseudomonadota</taxon>
        <taxon>Betaproteobacteria</taxon>
        <taxon>Burkholderiales</taxon>
        <taxon>Alcaligenaceae</taxon>
        <taxon>Achromobacter</taxon>
    </lineage>
</organism>
<evidence type="ECO:0000256" key="11">
    <source>
        <dbReference type="ARBA" id="ARBA00023136"/>
    </source>
</evidence>
<dbReference type="Gene3D" id="2.40.170.20">
    <property type="entry name" value="TonB-dependent receptor, beta-barrel domain"/>
    <property type="match status" value="1"/>
</dbReference>
<dbReference type="PANTHER" id="PTHR32552">
    <property type="entry name" value="FERRICHROME IRON RECEPTOR-RELATED"/>
    <property type="match status" value="1"/>
</dbReference>
<evidence type="ECO:0000256" key="5">
    <source>
        <dbReference type="ARBA" id="ARBA00022496"/>
    </source>
</evidence>
<keyword evidence="4 14" id="KW-1134">Transmembrane beta strand</keyword>
<keyword evidence="11 14" id="KW-0472">Membrane</keyword>
<keyword evidence="6 14" id="KW-0812">Transmembrane</keyword>
<evidence type="ECO:0000256" key="3">
    <source>
        <dbReference type="ARBA" id="ARBA00022448"/>
    </source>
</evidence>
<dbReference type="Pfam" id="PF00593">
    <property type="entry name" value="TonB_dep_Rec_b-barrel"/>
    <property type="match status" value="1"/>
</dbReference>
<keyword evidence="3 14" id="KW-0813">Transport</keyword>
<dbReference type="Pfam" id="PF07715">
    <property type="entry name" value="Plug"/>
    <property type="match status" value="1"/>
</dbReference>
<dbReference type="InterPro" id="IPR037066">
    <property type="entry name" value="Plug_dom_sf"/>
</dbReference>
<evidence type="ECO:0000259" key="18">
    <source>
        <dbReference type="Pfam" id="PF07715"/>
    </source>
</evidence>
<evidence type="ECO:0000256" key="4">
    <source>
        <dbReference type="ARBA" id="ARBA00022452"/>
    </source>
</evidence>
<accession>A0A6S7AQL7</accession>
<reference evidence="19 20" key="1">
    <citation type="submission" date="2020-04" db="EMBL/GenBank/DDBJ databases">
        <authorList>
            <person name="De Canck E."/>
        </authorList>
    </citation>
    <scope>NUCLEOTIDE SEQUENCE [LARGE SCALE GENOMIC DNA]</scope>
    <source>
        <strain evidence="19 20">LMG 3458</strain>
    </source>
</reference>
<keyword evidence="5" id="KW-0410">Iron transport</keyword>
<dbReference type="InterPro" id="IPR039426">
    <property type="entry name" value="TonB-dep_rcpt-like"/>
</dbReference>
<dbReference type="PANTHER" id="PTHR32552:SF74">
    <property type="entry name" value="HYDROXAMATE SIDEROPHORE RECEPTOR FHUE"/>
    <property type="match status" value="1"/>
</dbReference>
<comment type="similarity">
    <text evidence="2 14 15">Belongs to the TonB-dependent receptor family.</text>
</comment>
<proteinExistence type="inferred from homology"/>
<dbReference type="Gene3D" id="2.170.130.10">
    <property type="entry name" value="TonB-dependent receptor, plug domain"/>
    <property type="match status" value="1"/>
</dbReference>
<evidence type="ECO:0000256" key="16">
    <source>
        <dbReference type="SAM" id="SignalP"/>
    </source>
</evidence>
<dbReference type="InterPro" id="IPR012910">
    <property type="entry name" value="Plug_dom"/>
</dbReference>
<evidence type="ECO:0000256" key="12">
    <source>
        <dbReference type="ARBA" id="ARBA00023170"/>
    </source>
</evidence>
<dbReference type="InterPro" id="IPR010105">
    <property type="entry name" value="TonB_sidphr_rcpt"/>
</dbReference>
<protein>
    <submittedName>
        <fullName evidence="19">Ferripyoverdine receptor</fullName>
    </submittedName>
</protein>
<keyword evidence="8" id="KW-0408">Iron</keyword>
<feature type="domain" description="TonB-dependent receptor plug" evidence="18">
    <location>
        <begin position="93"/>
        <end position="193"/>
    </location>
</feature>
<dbReference type="AlphaFoldDB" id="A0A6S7AQL7"/>
<dbReference type="InterPro" id="IPR000531">
    <property type="entry name" value="Beta-barrel_TonB"/>
</dbReference>
<feature type="domain" description="TonB-dependent receptor-like beta-barrel" evidence="17">
    <location>
        <begin position="268"/>
        <end position="713"/>
    </location>
</feature>
<feature type="chain" id="PRO_5028935087" evidence="16">
    <location>
        <begin position="39"/>
        <end position="744"/>
    </location>
</feature>
<name>A0A6S7AQL7_9BURK</name>
<gene>
    <name evidence="19" type="primary">fpvA_5</name>
    <name evidence="19" type="ORF">LMG3458_05997</name>
</gene>
<sequence length="744" mass="81250">MPSVLPSPAARLRRVRPLVYAIQTALFCSALTHQQASAQSAAAPASSSSESSSGVAQLPAVTVSGAGIPGTTEGTHAYNTDAMNTATGLTLSPRETPQSVSVVTRQQIEDQGLQDTGSILASAPGISVTRSDSNRLSFSSRGFSIDNFQFDGLNTPILSQWNYGATDMDAAIYDRVEIVRGATGLMTGSGNPSAAVNFIRKKPLHEFALSGSASAGSWDNIRGDLDLSLPITENGRIRSRFVAAYSQGDSYVSFLDSRKRTFYGVVSADLTPDTVLTAGVEYQRNLSNGFGSGFPLFYSDGSRTDFNRSASNNTPWARIDTETTTTFVDLTHRFANDWKVRAAYSHNDGEYRMKQLYRGGYPNRVTGAGMTSSFNNYDGDRSRDDIHLTVSGPFQLLGRKHELALGWMSVNDHSNIGQYLMTGAKPAIGSYFDWRQDHIAEPTWSSTKTAADDMRVKQTGAYAVGRFSLADPLHLIVGGRWSNWETNQTYFGSKREYKINDQFTPYAGLIYDINSTYTAYASYTEIFQPQNARTPSGSILPPIDGKSYEIGLKAAYLDGLLNAAVSLYQTRQNNLAQAIPGESVIGMPGTQAYRAVSGAKVEGFELETNGQLAAGWNIGASYTHFTAKDADGKPINTSHPRSLFKLYTTYRLPGDLHRLTVGGGIDWQSRMFQSAASPRGNVDVEQGSYALVNLMTRFDFSKQVSATLNLNNVFDKKYYDQIGFFSQGWYGAPRNVMLTVRAQY</sequence>
<dbReference type="NCBIfam" id="TIGR01783">
    <property type="entry name" value="TonB-siderophor"/>
    <property type="match status" value="1"/>
</dbReference>
<dbReference type="GO" id="GO:0038023">
    <property type="term" value="F:signaling receptor activity"/>
    <property type="evidence" value="ECO:0007669"/>
    <property type="project" value="InterPro"/>
</dbReference>
<dbReference type="PROSITE" id="PS52016">
    <property type="entry name" value="TONB_DEPENDENT_REC_3"/>
    <property type="match status" value="1"/>
</dbReference>
<dbReference type="SUPFAM" id="SSF56935">
    <property type="entry name" value="Porins"/>
    <property type="match status" value="1"/>
</dbReference>
<evidence type="ECO:0000256" key="14">
    <source>
        <dbReference type="PROSITE-ProRule" id="PRU01360"/>
    </source>
</evidence>
<evidence type="ECO:0000313" key="20">
    <source>
        <dbReference type="Proteomes" id="UP000494111"/>
    </source>
</evidence>
<comment type="subcellular location">
    <subcellularLocation>
        <location evidence="1 14">Cell outer membrane</location>
        <topology evidence="1 14">Multi-pass membrane protein</topology>
    </subcellularLocation>
</comment>
<feature type="signal peptide" evidence="16">
    <location>
        <begin position="1"/>
        <end position="38"/>
    </location>
</feature>
<dbReference type="FunFam" id="2.170.130.10:FF:000010">
    <property type="entry name" value="Ferripyoverdine receptor"/>
    <property type="match status" value="1"/>
</dbReference>
<keyword evidence="13 14" id="KW-0998">Cell outer membrane</keyword>
<evidence type="ECO:0000256" key="13">
    <source>
        <dbReference type="ARBA" id="ARBA00023237"/>
    </source>
</evidence>
<keyword evidence="9" id="KW-0406">Ion transport</keyword>
<evidence type="ECO:0000259" key="17">
    <source>
        <dbReference type="Pfam" id="PF00593"/>
    </source>
</evidence>
<keyword evidence="7 16" id="KW-0732">Signal</keyword>
<dbReference type="InterPro" id="IPR036942">
    <property type="entry name" value="Beta-barrel_TonB_sf"/>
</dbReference>
<dbReference type="CDD" id="cd01347">
    <property type="entry name" value="ligand_gated_channel"/>
    <property type="match status" value="1"/>
</dbReference>
<dbReference type="Proteomes" id="UP000494111">
    <property type="component" value="Unassembled WGS sequence"/>
</dbReference>
<keyword evidence="10 15" id="KW-0798">TonB box</keyword>
<dbReference type="GO" id="GO:0015891">
    <property type="term" value="P:siderophore transport"/>
    <property type="evidence" value="ECO:0007669"/>
    <property type="project" value="InterPro"/>
</dbReference>
<evidence type="ECO:0000256" key="1">
    <source>
        <dbReference type="ARBA" id="ARBA00004571"/>
    </source>
</evidence>
<evidence type="ECO:0000256" key="15">
    <source>
        <dbReference type="RuleBase" id="RU003357"/>
    </source>
</evidence>